<dbReference type="NCBIfam" id="TIGR00741">
    <property type="entry name" value="yfiA"/>
    <property type="match status" value="1"/>
</dbReference>
<evidence type="ECO:0000313" key="5">
    <source>
        <dbReference type="Proteomes" id="UP000006620"/>
    </source>
</evidence>
<dbReference type="CDD" id="cd00552">
    <property type="entry name" value="RaiA"/>
    <property type="match status" value="1"/>
</dbReference>
<evidence type="ECO:0000256" key="1">
    <source>
        <dbReference type="ARBA" id="ARBA00022845"/>
    </source>
</evidence>
<dbReference type="InterPro" id="IPR032528">
    <property type="entry name" value="Ribosom_S30AE_C"/>
</dbReference>
<evidence type="ECO:0000313" key="4">
    <source>
        <dbReference type="EMBL" id="AEI39991.1"/>
    </source>
</evidence>
<sequence>MRLNIHGKHFEVTPALEAYAQDKIGRLEGWLHPGTDVQINLSVQGHRHLHVVEVTIHEEGTVFRAEEKQADMYASIDLAADKLERMIRKWRERLRRRSRRGDGRTGGAEPALPAAYEDAEELGVVRSKRIQLKPVELEEALLEMQLLGHDFHLFFNRETGVTELVYKRHDGTFGHLTTA</sequence>
<organism evidence="4 5">
    <name type="scientific">Paenibacillus mucilaginosus (strain KNP414)</name>
    <dbReference type="NCBI Taxonomy" id="1036673"/>
    <lineage>
        <taxon>Bacteria</taxon>
        <taxon>Bacillati</taxon>
        <taxon>Bacillota</taxon>
        <taxon>Bacilli</taxon>
        <taxon>Bacillales</taxon>
        <taxon>Paenibacillaceae</taxon>
        <taxon>Paenibacillus</taxon>
    </lineage>
</organism>
<dbReference type="Gene3D" id="3.30.160.100">
    <property type="entry name" value="Ribosome hibernation promotion factor-like"/>
    <property type="match status" value="1"/>
</dbReference>
<evidence type="ECO:0000256" key="2">
    <source>
        <dbReference type="HAMAP-Rule" id="MF_00839"/>
    </source>
</evidence>
<accession>F8FL72</accession>
<reference evidence="5" key="1">
    <citation type="submission" date="2011-06" db="EMBL/GenBank/DDBJ databases">
        <title>Complete genome sequence of Paenibacillus mucilaginosus KNP414.</title>
        <authorList>
            <person name="Wang J."/>
            <person name="Hu S."/>
            <person name="Hu X."/>
            <person name="Zhang B."/>
            <person name="Dong D."/>
            <person name="Zhang S."/>
            <person name="Zhao K."/>
            <person name="Wu D."/>
        </authorList>
    </citation>
    <scope>NUCLEOTIDE SEQUENCE [LARGE SCALE GENOMIC DNA]</scope>
    <source>
        <strain evidence="5">KNP414</strain>
    </source>
</reference>
<dbReference type="Pfam" id="PF02482">
    <property type="entry name" value="Ribosomal_S30AE"/>
    <property type="match status" value="1"/>
</dbReference>
<dbReference type="GO" id="GO:0022627">
    <property type="term" value="C:cytosolic small ribosomal subunit"/>
    <property type="evidence" value="ECO:0007669"/>
    <property type="project" value="TreeGrafter"/>
</dbReference>
<comment type="function">
    <text evidence="2">Required for dimerization of active 70S ribosomes into 100S ribosomes in stationary phase; 100S ribosomes are translationally inactive and sometimes present during exponential growth.</text>
</comment>
<feature type="domain" description="Sigma 54 modulation/S30EA ribosomal protein C-terminal" evidence="3">
    <location>
        <begin position="121"/>
        <end position="174"/>
    </location>
</feature>
<dbReference type="InterPro" id="IPR003489">
    <property type="entry name" value="RHF/RaiA"/>
</dbReference>
<gene>
    <name evidence="2" type="primary">hpf</name>
    <name evidence="4" type="ordered locus">KNP414_01427</name>
</gene>
<protein>
    <recommendedName>
        <fullName evidence="2">Ribosome hibernation promoting factor</fullName>
        <shortName evidence="2">HPF</shortName>
    </recommendedName>
</protein>
<comment type="subunit">
    <text evidence="2">Interacts with 100S ribosomes.</text>
</comment>
<proteinExistence type="inferred from homology"/>
<dbReference type="Gene3D" id="3.30.505.50">
    <property type="entry name" value="Sigma 54 modulation/S30EA ribosomal protein, C-terminal domain"/>
    <property type="match status" value="1"/>
</dbReference>
<comment type="subcellular location">
    <subcellularLocation>
        <location evidence="2">Cytoplasm</location>
    </subcellularLocation>
</comment>
<dbReference type="InterPro" id="IPR034694">
    <property type="entry name" value="HPF_long/plastid"/>
</dbReference>
<dbReference type="GO" id="GO:0045900">
    <property type="term" value="P:negative regulation of translational elongation"/>
    <property type="evidence" value="ECO:0007669"/>
    <property type="project" value="TreeGrafter"/>
</dbReference>
<keyword evidence="2" id="KW-0963">Cytoplasm</keyword>
<comment type="similarity">
    <text evidence="2">Belongs to the HPF/YfiA ribosome-associated protein family. Long HPF subfamily.</text>
</comment>
<dbReference type="HOGENOM" id="CLU_071472_0_3_9"/>
<dbReference type="Proteomes" id="UP000006620">
    <property type="component" value="Chromosome"/>
</dbReference>
<dbReference type="InterPro" id="IPR036567">
    <property type="entry name" value="RHF-like"/>
</dbReference>
<dbReference type="PATRIC" id="fig|1036673.3.peg.1251"/>
<dbReference type="InterPro" id="IPR050574">
    <property type="entry name" value="HPF/YfiA_ribosome-assoc"/>
</dbReference>
<reference evidence="4 5" key="2">
    <citation type="journal article" date="2013" name="Genome Announc.">
        <title>Genome Sequence of Growth-Improving Paenibacillus mucilaginosus Strain KNP414.</title>
        <authorList>
            <person name="Lu J.J."/>
            <person name="Wang J.F."/>
            <person name="Hu X.F."/>
        </authorList>
    </citation>
    <scope>NUCLEOTIDE SEQUENCE [LARGE SCALE GENOMIC DNA]</scope>
    <source>
        <strain evidence="4 5">KNP414</strain>
    </source>
</reference>
<dbReference type="GO" id="GO:0043024">
    <property type="term" value="F:ribosomal small subunit binding"/>
    <property type="evidence" value="ECO:0007669"/>
    <property type="project" value="TreeGrafter"/>
</dbReference>
<keyword evidence="1 2" id="KW-0810">Translation regulation</keyword>
<dbReference type="RefSeq" id="WP_013915153.1">
    <property type="nucleotide sequence ID" value="NC_015690.1"/>
</dbReference>
<dbReference type="PANTHER" id="PTHR33231:SF1">
    <property type="entry name" value="30S RIBOSOMAL PROTEIN"/>
    <property type="match status" value="1"/>
</dbReference>
<dbReference type="EMBL" id="CP002869">
    <property type="protein sequence ID" value="AEI39991.1"/>
    <property type="molecule type" value="Genomic_DNA"/>
</dbReference>
<dbReference type="SUPFAM" id="SSF69754">
    <property type="entry name" value="Ribosome binding protein Y (YfiA homologue)"/>
    <property type="match status" value="1"/>
</dbReference>
<name>F8FL72_PAEMK</name>
<dbReference type="InterPro" id="IPR038416">
    <property type="entry name" value="Ribosom_S30AE_C_sf"/>
</dbReference>
<evidence type="ECO:0000259" key="3">
    <source>
        <dbReference type="Pfam" id="PF16321"/>
    </source>
</evidence>
<dbReference type="HAMAP" id="MF_00839">
    <property type="entry name" value="HPF"/>
    <property type="match status" value="1"/>
</dbReference>
<dbReference type="PANTHER" id="PTHR33231">
    <property type="entry name" value="30S RIBOSOMAL PROTEIN"/>
    <property type="match status" value="1"/>
</dbReference>
<dbReference type="Pfam" id="PF16321">
    <property type="entry name" value="Ribosom_S30AE_C"/>
    <property type="match status" value="1"/>
</dbReference>
<dbReference type="AlphaFoldDB" id="F8FL72"/>
<dbReference type="KEGG" id="pms:KNP414_01427"/>